<dbReference type="AlphaFoldDB" id="A0A0D0H5Y1"/>
<organism evidence="1 2">
    <name type="scientific">Leucobacter komagatae</name>
    <dbReference type="NCBI Taxonomy" id="55969"/>
    <lineage>
        <taxon>Bacteria</taxon>
        <taxon>Bacillati</taxon>
        <taxon>Actinomycetota</taxon>
        <taxon>Actinomycetes</taxon>
        <taxon>Micrococcales</taxon>
        <taxon>Microbacteriaceae</taxon>
        <taxon>Leucobacter</taxon>
    </lineage>
</organism>
<dbReference type="InterPro" id="IPR027273">
    <property type="entry name" value="Neocarzinostatin-like"/>
</dbReference>
<proteinExistence type="predicted"/>
<reference evidence="1 2" key="1">
    <citation type="submission" date="2015-01" db="EMBL/GenBank/DDBJ databases">
        <title>Draft genome sequence of Leucobacter komagatae strain VKM ST2845.</title>
        <authorList>
            <person name="Karlyshev A.V."/>
            <person name="Kudryashova E.B."/>
        </authorList>
    </citation>
    <scope>NUCLEOTIDE SEQUENCE [LARGE SCALE GENOMIC DNA]</scope>
    <source>
        <strain evidence="1 2">VKM ST2845</strain>
    </source>
</reference>
<evidence type="ECO:0000313" key="2">
    <source>
        <dbReference type="Proteomes" id="UP000032120"/>
    </source>
</evidence>
<dbReference type="Proteomes" id="UP000032120">
    <property type="component" value="Unassembled WGS sequence"/>
</dbReference>
<dbReference type="OrthoDB" id="4175021at2"/>
<dbReference type="Gene3D" id="2.60.40.230">
    <property type="entry name" value="Neocarzinostatin-like"/>
    <property type="match status" value="1"/>
</dbReference>
<protein>
    <submittedName>
        <fullName evidence="1">Uncharacterized protein</fullName>
    </submittedName>
</protein>
<gene>
    <name evidence="1" type="ORF">SD72_08915</name>
</gene>
<dbReference type="EMBL" id="JXSQ01000010">
    <property type="protein sequence ID" value="KIP52500.1"/>
    <property type="molecule type" value="Genomic_DNA"/>
</dbReference>
<name>A0A0D0H5Y1_9MICO</name>
<accession>A0A0D0H5Y1</accession>
<comment type="caution">
    <text evidence="1">The sequence shown here is derived from an EMBL/GenBank/DDBJ whole genome shotgun (WGS) entry which is preliminary data.</text>
</comment>
<keyword evidence="2" id="KW-1185">Reference proteome</keyword>
<evidence type="ECO:0000313" key="1">
    <source>
        <dbReference type="EMBL" id="KIP52500.1"/>
    </source>
</evidence>
<dbReference type="RefSeq" id="WP_042544105.1">
    <property type="nucleotide sequence ID" value="NZ_JXSQ01000010.1"/>
</dbReference>
<sequence length="213" mass="22165">MRSSAPRRSVKRTVLLIVLALSLIILGVVAAIIVPILTHSNTGSSGQAIPDGFVSESTAAGADGRTRALEVTNVDGSPAELDSLTPSDELVVSGEGFDAGLGIYVGFCAVPESAEVKPGPCLGGIPEGAETGEAAATEALSSAWITNDWAWRAFATQGYDDAARGSFSVRLTVPEPTVEGLDCTVTRCAIATRSDHTAMKDRVQDMLLPFAFR</sequence>
<dbReference type="SUPFAM" id="SSF49319">
    <property type="entry name" value="Actinoxanthin-like"/>
    <property type="match status" value="1"/>
</dbReference>